<dbReference type="PANTHER" id="PTHR32347">
    <property type="entry name" value="EFFLUX SYSTEM COMPONENT YKNX-RELATED"/>
    <property type="match status" value="1"/>
</dbReference>
<evidence type="ECO:0000313" key="9">
    <source>
        <dbReference type="EMBL" id="TDP80965.1"/>
    </source>
</evidence>
<keyword evidence="10" id="KW-1185">Reference proteome</keyword>
<comment type="subcellular location">
    <subcellularLocation>
        <location evidence="1">Periplasm</location>
    </subcellularLocation>
</comment>
<comment type="caution">
    <text evidence="9">The sequence shown here is derived from an EMBL/GenBank/DDBJ whole genome shotgun (WGS) entry which is preliminary data.</text>
</comment>
<accession>A0A4R6R5T3</accession>
<evidence type="ECO:0000256" key="6">
    <source>
        <dbReference type="ARBA" id="ARBA00023054"/>
    </source>
</evidence>
<dbReference type="InterPro" id="IPR006143">
    <property type="entry name" value="RND_pump_MFP"/>
</dbReference>
<feature type="coiled-coil region" evidence="7">
    <location>
        <begin position="120"/>
        <end position="147"/>
    </location>
</feature>
<evidence type="ECO:0000256" key="7">
    <source>
        <dbReference type="SAM" id="Coils"/>
    </source>
</evidence>
<dbReference type="EMBL" id="SNXW01000009">
    <property type="protein sequence ID" value="TDP80965.1"/>
    <property type="molecule type" value="Genomic_DNA"/>
</dbReference>
<evidence type="ECO:0000313" key="10">
    <source>
        <dbReference type="Proteomes" id="UP000294593"/>
    </source>
</evidence>
<dbReference type="PANTHER" id="PTHR32347:SF29">
    <property type="entry name" value="UPF0194 MEMBRANE PROTEIN YBHG"/>
    <property type="match status" value="1"/>
</dbReference>
<dbReference type="GO" id="GO:0022857">
    <property type="term" value="F:transmembrane transporter activity"/>
    <property type="evidence" value="ECO:0007669"/>
    <property type="project" value="InterPro"/>
</dbReference>
<dbReference type="Gene3D" id="2.40.30.170">
    <property type="match status" value="1"/>
</dbReference>
<evidence type="ECO:0000256" key="1">
    <source>
        <dbReference type="ARBA" id="ARBA00004418"/>
    </source>
</evidence>
<evidence type="ECO:0000256" key="4">
    <source>
        <dbReference type="ARBA" id="ARBA00022729"/>
    </source>
</evidence>
<dbReference type="InterPro" id="IPR050465">
    <property type="entry name" value="UPF0194_transport"/>
</dbReference>
<dbReference type="Pfam" id="PF25954">
    <property type="entry name" value="Beta-barrel_RND_2"/>
    <property type="match status" value="1"/>
</dbReference>
<organism evidence="9 10">
    <name type="scientific">Aquabacterium commune</name>
    <dbReference type="NCBI Taxonomy" id="70586"/>
    <lineage>
        <taxon>Bacteria</taxon>
        <taxon>Pseudomonadati</taxon>
        <taxon>Pseudomonadota</taxon>
        <taxon>Betaproteobacteria</taxon>
        <taxon>Burkholderiales</taxon>
        <taxon>Aquabacterium</taxon>
    </lineage>
</organism>
<dbReference type="Proteomes" id="UP000294593">
    <property type="component" value="Unassembled WGS sequence"/>
</dbReference>
<dbReference type="InterPro" id="IPR058792">
    <property type="entry name" value="Beta-barrel_RND_2"/>
</dbReference>
<keyword evidence="4" id="KW-0732">Signal</keyword>
<feature type="coiled-coil region" evidence="7">
    <location>
        <begin position="189"/>
        <end position="216"/>
    </location>
</feature>
<dbReference type="GO" id="GO:0016020">
    <property type="term" value="C:membrane"/>
    <property type="evidence" value="ECO:0007669"/>
    <property type="project" value="InterPro"/>
</dbReference>
<protein>
    <submittedName>
        <fullName evidence="9">HlyD family secretion protein</fullName>
    </submittedName>
</protein>
<dbReference type="Gene3D" id="2.40.50.100">
    <property type="match status" value="2"/>
</dbReference>
<dbReference type="PRINTS" id="PR01490">
    <property type="entry name" value="RTXTOXIND"/>
</dbReference>
<dbReference type="Gene3D" id="1.10.287.470">
    <property type="entry name" value="Helix hairpin bin"/>
    <property type="match status" value="2"/>
</dbReference>
<proteinExistence type="inferred from homology"/>
<reference evidence="9 10" key="1">
    <citation type="submission" date="2019-03" db="EMBL/GenBank/DDBJ databases">
        <title>Genomic Encyclopedia of Type Strains, Phase IV (KMG-IV): sequencing the most valuable type-strain genomes for metagenomic binning, comparative biology and taxonomic classification.</title>
        <authorList>
            <person name="Goeker M."/>
        </authorList>
    </citation>
    <scope>NUCLEOTIDE SEQUENCE [LARGE SCALE GENOMIC DNA]</scope>
    <source>
        <strain evidence="9 10">DSM 11901</strain>
    </source>
</reference>
<comment type="similarity">
    <text evidence="2">Belongs to the membrane fusion protein (MFP) (TC 8.A.1) family.</text>
</comment>
<dbReference type="AlphaFoldDB" id="A0A4R6R5T3"/>
<sequence>MKVFSWRVAQWGLWALLAVGAFLAWRTFMPARTDAVSLVRAPLVRTVQFSARVKTPARVELGATLTARVAKVRVQEGDAVRAGDALVELEAEEPRAALAQAEASWQQARARLESQSALSLPTAQASLAQADANLQAAERDLVRTQELVAQKFYSQQKLDESKRAVDVARALRDVARVQTQANGRTGAERANAQAQFEAARATVEAARAKLAQYTLRAPGPGRVLVRSVEPGQIVQAGKALLTVAVQGPLELQAQVDERFLAQLQPKQRARVLADAYPERPFDALVDRLAPSVNAQSGSVEVTLVVAGPPDTRPDTGPDTRPDFLREDMTLSVEVLTGERREARVLPLRALRATAAAAAPADPRDGAATGAVLVAEGGRAVVRELKLGLRTLSEVEVLSGLQDDDLVLLDPTLTPGVRVRARRVETASTARKAADTGETFGNAVSQGFSR</sequence>
<comment type="similarity">
    <text evidence="3">Belongs to the UPF0194 family.</text>
</comment>
<gene>
    <name evidence="9" type="ORF">EV672_1094</name>
</gene>
<dbReference type="RefSeq" id="WP_166643587.1">
    <property type="nucleotide sequence ID" value="NZ_SNXW01000009.1"/>
</dbReference>
<name>A0A4R6R5T3_9BURK</name>
<evidence type="ECO:0000256" key="2">
    <source>
        <dbReference type="ARBA" id="ARBA00009477"/>
    </source>
</evidence>
<dbReference type="SUPFAM" id="SSF111369">
    <property type="entry name" value="HlyD-like secretion proteins"/>
    <property type="match status" value="3"/>
</dbReference>
<feature type="domain" description="CusB-like beta-barrel" evidence="8">
    <location>
        <begin position="251"/>
        <end position="308"/>
    </location>
</feature>
<keyword evidence="5" id="KW-0574">Periplasm</keyword>
<evidence type="ECO:0000256" key="5">
    <source>
        <dbReference type="ARBA" id="ARBA00022764"/>
    </source>
</evidence>
<dbReference type="GO" id="GO:0042597">
    <property type="term" value="C:periplasmic space"/>
    <property type="evidence" value="ECO:0007669"/>
    <property type="project" value="UniProtKB-SubCell"/>
</dbReference>
<evidence type="ECO:0000256" key="3">
    <source>
        <dbReference type="ARBA" id="ARBA00010602"/>
    </source>
</evidence>
<keyword evidence="6 7" id="KW-0175">Coiled coil</keyword>
<dbReference type="NCBIfam" id="TIGR01730">
    <property type="entry name" value="RND_mfp"/>
    <property type="match status" value="1"/>
</dbReference>
<evidence type="ECO:0000259" key="8">
    <source>
        <dbReference type="Pfam" id="PF25954"/>
    </source>
</evidence>
<dbReference type="Gene3D" id="2.40.420.20">
    <property type="match status" value="1"/>
</dbReference>